<dbReference type="Pfam" id="PF00296">
    <property type="entry name" value="Bac_luciferase"/>
    <property type="match status" value="1"/>
</dbReference>
<keyword evidence="4" id="KW-1185">Reference proteome</keyword>
<dbReference type="PANTHER" id="PTHR43244">
    <property type="match status" value="1"/>
</dbReference>
<evidence type="ECO:0000256" key="1">
    <source>
        <dbReference type="ARBA" id="ARBA00023002"/>
    </source>
</evidence>
<evidence type="ECO:0000313" key="4">
    <source>
        <dbReference type="Proteomes" id="UP000599074"/>
    </source>
</evidence>
<dbReference type="PANTHER" id="PTHR43244:SF1">
    <property type="entry name" value="5,10-METHYLENETETRAHYDROMETHANOPTERIN REDUCTASE"/>
    <property type="match status" value="1"/>
</dbReference>
<dbReference type="AlphaFoldDB" id="A0A8J3TC69"/>
<reference evidence="3" key="1">
    <citation type="submission" date="2021-01" db="EMBL/GenBank/DDBJ databases">
        <title>Whole genome shotgun sequence of Planosporangium mesophilum NBRC 109066.</title>
        <authorList>
            <person name="Komaki H."/>
            <person name="Tamura T."/>
        </authorList>
    </citation>
    <scope>NUCLEOTIDE SEQUENCE</scope>
    <source>
        <strain evidence="3">NBRC 109066</strain>
    </source>
</reference>
<dbReference type="SUPFAM" id="SSF51679">
    <property type="entry name" value="Bacterial luciferase-like"/>
    <property type="match status" value="1"/>
</dbReference>
<dbReference type="InterPro" id="IPR036661">
    <property type="entry name" value="Luciferase-like_sf"/>
</dbReference>
<dbReference type="InterPro" id="IPR011251">
    <property type="entry name" value="Luciferase-like_dom"/>
</dbReference>
<feature type="domain" description="Luciferase-like" evidence="2">
    <location>
        <begin position="27"/>
        <end position="277"/>
    </location>
</feature>
<gene>
    <name evidence="3" type="ORF">Pme01_32310</name>
</gene>
<accession>A0A8J3TC69</accession>
<dbReference type="RefSeq" id="WP_168116361.1">
    <property type="nucleotide sequence ID" value="NZ_BOON01000030.1"/>
</dbReference>
<name>A0A8J3TC69_9ACTN</name>
<dbReference type="InterPro" id="IPR050564">
    <property type="entry name" value="F420-G6PD/mer"/>
</dbReference>
<protein>
    <submittedName>
        <fullName evidence="3">LLM class F420-dependent oxidoreductase</fullName>
    </submittedName>
</protein>
<keyword evidence="1" id="KW-0560">Oxidoreductase</keyword>
<dbReference type="NCBIfam" id="TIGR03620">
    <property type="entry name" value="F420_MSMEG_4141"/>
    <property type="match status" value="1"/>
</dbReference>
<dbReference type="InterPro" id="IPR019922">
    <property type="entry name" value="Lucif-like_OxRdatse_MSMEG_4141"/>
</dbReference>
<dbReference type="GO" id="GO:0016705">
    <property type="term" value="F:oxidoreductase activity, acting on paired donors, with incorporation or reduction of molecular oxygen"/>
    <property type="evidence" value="ECO:0007669"/>
    <property type="project" value="InterPro"/>
</dbReference>
<sequence>MAELDIVTATRAHLGPVGVWLAVLRRETADAQRDFARVAEGLGYGSLWSGEGVGGNNIFVDQAVWLCATTRLMTGSGIANVWARHPADTAVAAASLEAAWPGRTVLGIGVSHAPAIERTGQVYERPLEHMRQYLDGMDQAAESFTPNRARAPRVLAALRRRMLELARDRADGAHTYFVPPEHTQQARELLGPDRLLIPEQAVYLGTDPAEARAVAREHTAFYLRLPNYVNNLKQLGFTEEDLTGAGSDRLVDAIVAWGDVDAIAARVRAHLDAGADHVLLQPLGPDAKAAERQLAELAPALPRG</sequence>
<comment type="caution">
    <text evidence="3">The sequence shown here is derived from an EMBL/GenBank/DDBJ whole genome shotgun (WGS) entry which is preliminary data.</text>
</comment>
<evidence type="ECO:0000259" key="2">
    <source>
        <dbReference type="Pfam" id="PF00296"/>
    </source>
</evidence>
<organism evidence="3 4">
    <name type="scientific">Planosporangium mesophilum</name>
    <dbReference type="NCBI Taxonomy" id="689768"/>
    <lineage>
        <taxon>Bacteria</taxon>
        <taxon>Bacillati</taxon>
        <taxon>Actinomycetota</taxon>
        <taxon>Actinomycetes</taxon>
        <taxon>Micromonosporales</taxon>
        <taxon>Micromonosporaceae</taxon>
        <taxon>Planosporangium</taxon>
    </lineage>
</organism>
<proteinExistence type="predicted"/>
<dbReference type="Proteomes" id="UP000599074">
    <property type="component" value="Unassembled WGS sequence"/>
</dbReference>
<dbReference type="Gene3D" id="3.20.20.30">
    <property type="entry name" value="Luciferase-like domain"/>
    <property type="match status" value="1"/>
</dbReference>
<evidence type="ECO:0000313" key="3">
    <source>
        <dbReference type="EMBL" id="GII23634.1"/>
    </source>
</evidence>
<dbReference type="EMBL" id="BOON01000030">
    <property type="protein sequence ID" value="GII23634.1"/>
    <property type="molecule type" value="Genomic_DNA"/>
</dbReference>